<dbReference type="Gene3D" id="3.40.50.850">
    <property type="entry name" value="Isochorismatase-like"/>
    <property type="match status" value="1"/>
</dbReference>
<sequence>MQDPGAGRSALLIVDMQCGMFNGPQQPYEGERVLANINALIRQARQAGAPVFAARHTGPQGSPIAPGSALTQLLPGLMVDAAQDTVFDKTRPNCFFGTGLAGWLAGAGVAELVIAGVKTEYCIDTTCRAVADLGFRGVLVADAHTTMDTPALSARAITAHHNLVLNGPFVRLASTADCLFPPLPATRRPESEKR</sequence>
<evidence type="ECO:0000313" key="4">
    <source>
        <dbReference type="Proteomes" id="UP001216674"/>
    </source>
</evidence>
<reference evidence="3 4" key="1">
    <citation type="submission" date="2023-03" db="EMBL/GenBank/DDBJ databases">
        <title>Draft assemblies of triclosan tolerant bacteria isolated from returned activated sludge.</title>
        <authorList>
            <person name="Van Hamelsveld S."/>
        </authorList>
    </citation>
    <scope>NUCLEOTIDE SEQUENCE [LARGE SCALE GENOMIC DNA]</scope>
    <source>
        <strain evidence="3 4">GW210010_S58</strain>
    </source>
</reference>
<protein>
    <submittedName>
        <fullName evidence="3">Cysteine hydrolase family protein</fullName>
    </submittedName>
</protein>
<dbReference type="EMBL" id="JARJLM010000416">
    <property type="protein sequence ID" value="MDF3836154.1"/>
    <property type="molecule type" value="Genomic_DNA"/>
</dbReference>
<dbReference type="PANTHER" id="PTHR43540">
    <property type="entry name" value="PEROXYUREIDOACRYLATE/UREIDOACRYLATE AMIDOHYDROLASE-RELATED"/>
    <property type="match status" value="1"/>
</dbReference>
<comment type="caution">
    <text evidence="3">The sequence shown here is derived from an EMBL/GenBank/DDBJ whole genome shotgun (WGS) entry which is preliminary data.</text>
</comment>
<dbReference type="RefSeq" id="WP_017228865.1">
    <property type="nucleotide sequence ID" value="NZ_JARJLM010000416.1"/>
</dbReference>
<dbReference type="InterPro" id="IPR036380">
    <property type="entry name" value="Isochorismatase-like_sf"/>
</dbReference>
<dbReference type="Pfam" id="PF00857">
    <property type="entry name" value="Isochorismatase"/>
    <property type="match status" value="1"/>
</dbReference>
<dbReference type="InterPro" id="IPR000868">
    <property type="entry name" value="Isochorismatase-like_dom"/>
</dbReference>
<dbReference type="InterPro" id="IPR050272">
    <property type="entry name" value="Isochorismatase-like_hydrls"/>
</dbReference>
<dbReference type="GO" id="GO:0016787">
    <property type="term" value="F:hydrolase activity"/>
    <property type="evidence" value="ECO:0007669"/>
    <property type="project" value="UniProtKB-KW"/>
</dbReference>
<keyword evidence="4" id="KW-1185">Reference proteome</keyword>
<dbReference type="Proteomes" id="UP001216674">
    <property type="component" value="Unassembled WGS sequence"/>
</dbReference>
<dbReference type="CDD" id="cd01014">
    <property type="entry name" value="nicotinamidase_related"/>
    <property type="match status" value="1"/>
</dbReference>
<name>A0ABT6AUK8_9BURK</name>
<evidence type="ECO:0000313" key="3">
    <source>
        <dbReference type="EMBL" id="MDF3836154.1"/>
    </source>
</evidence>
<evidence type="ECO:0000256" key="1">
    <source>
        <dbReference type="ARBA" id="ARBA00022801"/>
    </source>
</evidence>
<feature type="domain" description="Isochorismatase-like" evidence="2">
    <location>
        <begin position="9"/>
        <end position="151"/>
    </location>
</feature>
<keyword evidence="1 3" id="KW-0378">Hydrolase</keyword>
<accession>A0ABT6AUK8</accession>
<proteinExistence type="predicted"/>
<organism evidence="3 4">
    <name type="scientific">Cupriavidus basilensis</name>
    <dbReference type="NCBI Taxonomy" id="68895"/>
    <lineage>
        <taxon>Bacteria</taxon>
        <taxon>Pseudomonadati</taxon>
        <taxon>Pseudomonadota</taxon>
        <taxon>Betaproteobacteria</taxon>
        <taxon>Burkholderiales</taxon>
        <taxon>Burkholderiaceae</taxon>
        <taxon>Cupriavidus</taxon>
    </lineage>
</organism>
<dbReference type="PANTHER" id="PTHR43540:SF14">
    <property type="entry name" value="ISOCHORISMATASE"/>
    <property type="match status" value="1"/>
</dbReference>
<gene>
    <name evidence="3" type="ORF">P3W85_24840</name>
</gene>
<dbReference type="SUPFAM" id="SSF52499">
    <property type="entry name" value="Isochorismatase-like hydrolases"/>
    <property type="match status" value="1"/>
</dbReference>
<evidence type="ECO:0000259" key="2">
    <source>
        <dbReference type="Pfam" id="PF00857"/>
    </source>
</evidence>